<evidence type="ECO:0000256" key="7">
    <source>
        <dbReference type="ARBA" id="ARBA00023002"/>
    </source>
</evidence>
<evidence type="ECO:0000256" key="9">
    <source>
        <dbReference type="ARBA" id="ARBA00031155"/>
    </source>
</evidence>
<keyword evidence="13" id="KW-1185">Reference proteome</keyword>
<dbReference type="OrthoDB" id="9778912at2"/>
<evidence type="ECO:0000256" key="2">
    <source>
        <dbReference type="ARBA" id="ARBA00009881"/>
    </source>
</evidence>
<dbReference type="GO" id="GO:0000166">
    <property type="term" value="F:nucleotide binding"/>
    <property type="evidence" value="ECO:0007669"/>
    <property type="project" value="UniProtKB-KW"/>
</dbReference>
<gene>
    <name evidence="12" type="ORF">AS156_20770</name>
</gene>
<evidence type="ECO:0000256" key="1">
    <source>
        <dbReference type="ARBA" id="ARBA00001917"/>
    </source>
</evidence>
<keyword evidence="5" id="KW-0288">FMN</keyword>
<keyword evidence="7" id="KW-0560">Oxidoreductase</keyword>
<keyword evidence="3" id="KW-0216">Detoxification</keyword>
<proteinExistence type="inferred from homology"/>
<comment type="cofactor">
    <cofactor evidence="1">
        <name>FMN</name>
        <dbReference type="ChEBI" id="CHEBI:58210"/>
    </cofactor>
</comment>
<dbReference type="PANTHER" id="PTHR42747:SF3">
    <property type="entry name" value="NITRONATE MONOOXYGENASE-RELATED"/>
    <property type="match status" value="1"/>
</dbReference>
<dbReference type="CDD" id="cd04730">
    <property type="entry name" value="NPD_like"/>
    <property type="match status" value="1"/>
</dbReference>
<evidence type="ECO:0000256" key="8">
    <source>
        <dbReference type="ARBA" id="ARBA00023033"/>
    </source>
</evidence>
<accession>A0A109JDF3</accession>
<keyword evidence="8" id="KW-0503">Monooxygenase</keyword>
<evidence type="ECO:0000256" key="5">
    <source>
        <dbReference type="ARBA" id="ARBA00022643"/>
    </source>
</evidence>
<keyword evidence="6" id="KW-0547">Nucleotide-binding</keyword>
<sequence>MWPDRRIIDLFKTEFPIVLAPMAGVMDAELVIAVAQGGGLGSLPSAMLSAEKAREQVNIIRQRVRAPINMNFFCHKPVDADPAREAKWREQLAPYYREHGLDPSAPVNAANRAPFDAAFCEVVEELKPEVVSFHFGLPEPKLLQRVKATGAAVMSSATTVKEAIWLEENGVDVIIAQGADAGGHRGMFLTENIAEQPGTFSLLPQVVDAVKVPVIAAGGIADGRGIAAAFALGASGVQIGSAYLRCPESKVSPAARVALAQASDESTVITNVMTGRPARGVANRVMREVGPISPHAPAFPHAATALGPLKAAAEKQGKVEFTNLWAGQAVRMGREMPATDLTRALAGAALVRMGALSQS</sequence>
<evidence type="ECO:0000256" key="6">
    <source>
        <dbReference type="ARBA" id="ARBA00022741"/>
    </source>
</evidence>
<protein>
    <recommendedName>
        <fullName evidence="11">Nitronate monooxygenase</fullName>
    </recommendedName>
    <alternativeName>
        <fullName evidence="9">Propionate 3-nitronate monooxygenase</fullName>
    </alternativeName>
</protein>
<dbReference type="PANTHER" id="PTHR42747">
    <property type="entry name" value="NITRONATE MONOOXYGENASE-RELATED"/>
    <property type="match status" value="1"/>
</dbReference>
<dbReference type="Gene3D" id="3.20.20.70">
    <property type="entry name" value="Aldolase class I"/>
    <property type="match status" value="1"/>
</dbReference>
<comment type="catalytic activity">
    <reaction evidence="10">
        <text>3 propionate 3-nitronate + 3 O2 + H2O = 3 3-oxopropanoate + 2 nitrate + nitrite + H2O2 + 3 H(+)</text>
        <dbReference type="Rhea" id="RHEA:57332"/>
        <dbReference type="ChEBI" id="CHEBI:15377"/>
        <dbReference type="ChEBI" id="CHEBI:15378"/>
        <dbReference type="ChEBI" id="CHEBI:15379"/>
        <dbReference type="ChEBI" id="CHEBI:16240"/>
        <dbReference type="ChEBI" id="CHEBI:16301"/>
        <dbReference type="ChEBI" id="CHEBI:17632"/>
        <dbReference type="ChEBI" id="CHEBI:33190"/>
        <dbReference type="ChEBI" id="CHEBI:136067"/>
    </reaction>
</comment>
<comment type="similarity">
    <text evidence="2">Belongs to the nitronate monooxygenase family. NMO class I subfamily.</text>
</comment>
<dbReference type="Proteomes" id="UP000057737">
    <property type="component" value="Unassembled WGS sequence"/>
</dbReference>
<dbReference type="GO" id="GO:0018580">
    <property type="term" value="F:nitronate monooxygenase activity"/>
    <property type="evidence" value="ECO:0007669"/>
    <property type="project" value="InterPro"/>
</dbReference>
<comment type="caution">
    <text evidence="12">The sequence shown here is derived from an EMBL/GenBank/DDBJ whole genome shotgun (WGS) entry which is preliminary data.</text>
</comment>
<reference evidence="12 13" key="1">
    <citation type="submission" date="2015-11" db="EMBL/GenBank/DDBJ databases">
        <title>Draft Genome Sequence of the Strain BR 10303 (Bradyrhizobium sp.) isolated from nodules of Centrolobium paraense.</title>
        <authorList>
            <person name="Zelli J.E."/>
            <person name="Simoes-Araujo J.L."/>
            <person name="Barauna A.C."/>
            <person name="Silva K."/>
        </authorList>
    </citation>
    <scope>NUCLEOTIDE SEQUENCE [LARGE SCALE GENOMIC DNA]</scope>
    <source>
        <strain evidence="12 13">BR 10303</strain>
    </source>
</reference>
<evidence type="ECO:0000256" key="10">
    <source>
        <dbReference type="ARBA" id="ARBA00049401"/>
    </source>
</evidence>
<name>A0A109JDF3_9BRAD</name>
<dbReference type="SUPFAM" id="SSF51412">
    <property type="entry name" value="Inosine monophosphate dehydrogenase (IMPDH)"/>
    <property type="match status" value="1"/>
</dbReference>
<dbReference type="InterPro" id="IPR013785">
    <property type="entry name" value="Aldolase_TIM"/>
</dbReference>
<dbReference type="RefSeq" id="WP_066513910.1">
    <property type="nucleotide sequence ID" value="NZ_LNCU01000115.1"/>
</dbReference>
<evidence type="ECO:0000256" key="11">
    <source>
        <dbReference type="ARBA" id="ARBA00067136"/>
    </source>
</evidence>
<evidence type="ECO:0000256" key="3">
    <source>
        <dbReference type="ARBA" id="ARBA00022575"/>
    </source>
</evidence>
<dbReference type="GO" id="GO:0009636">
    <property type="term" value="P:response to toxic substance"/>
    <property type="evidence" value="ECO:0007669"/>
    <property type="project" value="UniProtKB-KW"/>
</dbReference>
<dbReference type="Pfam" id="PF03060">
    <property type="entry name" value="NMO"/>
    <property type="match status" value="1"/>
</dbReference>
<dbReference type="InterPro" id="IPR004136">
    <property type="entry name" value="NMO"/>
</dbReference>
<evidence type="ECO:0000313" key="12">
    <source>
        <dbReference type="EMBL" id="KWV46861.1"/>
    </source>
</evidence>
<dbReference type="AlphaFoldDB" id="A0A109JDF3"/>
<keyword evidence="4" id="KW-0285">Flavoprotein</keyword>
<dbReference type="FunFam" id="3.20.20.70:FF:000154">
    <property type="entry name" value="Probable nitronate monooxygenase"/>
    <property type="match status" value="1"/>
</dbReference>
<keyword evidence="12" id="KW-0223">Dioxygenase</keyword>
<evidence type="ECO:0000256" key="4">
    <source>
        <dbReference type="ARBA" id="ARBA00022630"/>
    </source>
</evidence>
<evidence type="ECO:0000313" key="13">
    <source>
        <dbReference type="Proteomes" id="UP000057737"/>
    </source>
</evidence>
<dbReference type="EMBL" id="LNCU01000115">
    <property type="protein sequence ID" value="KWV46861.1"/>
    <property type="molecule type" value="Genomic_DNA"/>
</dbReference>
<organism evidence="12 13">
    <name type="scientific">Bradyrhizobium macuxiense</name>
    <dbReference type="NCBI Taxonomy" id="1755647"/>
    <lineage>
        <taxon>Bacteria</taxon>
        <taxon>Pseudomonadati</taxon>
        <taxon>Pseudomonadota</taxon>
        <taxon>Alphaproteobacteria</taxon>
        <taxon>Hyphomicrobiales</taxon>
        <taxon>Nitrobacteraceae</taxon>
        <taxon>Bradyrhizobium</taxon>
    </lineage>
</organism>
<dbReference type="GO" id="GO:0051213">
    <property type="term" value="F:dioxygenase activity"/>
    <property type="evidence" value="ECO:0007669"/>
    <property type="project" value="UniProtKB-KW"/>
</dbReference>